<comment type="caution">
    <text evidence="2">The sequence shown here is derived from an EMBL/GenBank/DDBJ whole genome shotgun (WGS) entry which is preliminary data.</text>
</comment>
<evidence type="ECO:0000256" key="1">
    <source>
        <dbReference type="SAM" id="MobiDB-lite"/>
    </source>
</evidence>
<sequence length="155" mass="17265">MPKGKRLLRKTAEKEGAEEEAANVEEEPQVVSNDELEKLKKDMLDLQEGMLKMNKSMEDGYKAKGSGIICEVANYTPTAAGGDALETPTAGQSELVQEGSKDSEEEGDEDSDEEADEDKDEEAIRSKEVSLHHYDRGKEEEESKIHETMIQLYVL</sequence>
<gene>
    <name evidence="2" type="ORF">ANE_LOCUS25989</name>
</gene>
<dbReference type="EMBL" id="CABITT030000008">
    <property type="protein sequence ID" value="VVB15545.1"/>
    <property type="molecule type" value="Genomic_DNA"/>
</dbReference>
<feature type="region of interest" description="Disordered" evidence="1">
    <location>
        <begin position="1"/>
        <end position="36"/>
    </location>
</feature>
<evidence type="ECO:0000313" key="3">
    <source>
        <dbReference type="Proteomes" id="UP000489600"/>
    </source>
</evidence>
<name>A0A565CPC3_9BRAS</name>
<keyword evidence="3" id="KW-1185">Reference proteome</keyword>
<proteinExistence type="predicted"/>
<reference evidence="2" key="1">
    <citation type="submission" date="2019-07" db="EMBL/GenBank/DDBJ databases">
        <authorList>
            <person name="Dittberner H."/>
        </authorList>
    </citation>
    <scope>NUCLEOTIDE SEQUENCE [LARGE SCALE GENOMIC DNA]</scope>
</reference>
<organism evidence="2 3">
    <name type="scientific">Arabis nemorensis</name>
    <dbReference type="NCBI Taxonomy" id="586526"/>
    <lineage>
        <taxon>Eukaryota</taxon>
        <taxon>Viridiplantae</taxon>
        <taxon>Streptophyta</taxon>
        <taxon>Embryophyta</taxon>
        <taxon>Tracheophyta</taxon>
        <taxon>Spermatophyta</taxon>
        <taxon>Magnoliopsida</taxon>
        <taxon>eudicotyledons</taxon>
        <taxon>Gunneridae</taxon>
        <taxon>Pentapetalae</taxon>
        <taxon>rosids</taxon>
        <taxon>malvids</taxon>
        <taxon>Brassicales</taxon>
        <taxon>Brassicaceae</taxon>
        <taxon>Arabideae</taxon>
        <taxon>Arabis</taxon>
    </lineage>
</organism>
<dbReference type="Proteomes" id="UP000489600">
    <property type="component" value="Unassembled WGS sequence"/>
</dbReference>
<protein>
    <submittedName>
        <fullName evidence="2">Uncharacterized protein</fullName>
    </submittedName>
</protein>
<feature type="compositionally biased region" description="Acidic residues" evidence="1">
    <location>
        <begin position="16"/>
        <end position="28"/>
    </location>
</feature>
<feature type="region of interest" description="Disordered" evidence="1">
    <location>
        <begin position="78"/>
        <end position="147"/>
    </location>
</feature>
<dbReference type="AlphaFoldDB" id="A0A565CPC3"/>
<feature type="compositionally biased region" description="Basic and acidic residues" evidence="1">
    <location>
        <begin position="122"/>
        <end position="147"/>
    </location>
</feature>
<evidence type="ECO:0000313" key="2">
    <source>
        <dbReference type="EMBL" id="VVB15545.1"/>
    </source>
</evidence>
<feature type="compositionally biased region" description="Acidic residues" evidence="1">
    <location>
        <begin position="103"/>
        <end position="121"/>
    </location>
</feature>
<accession>A0A565CPC3</accession>